<evidence type="ECO:0000313" key="6">
    <source>
        <dbReference type="Proteomes" id="UP000198417"/>
    </source>
</evidence>
<dbReference type="GO" id="GO:0016779">
    <property type="term" value="F:nucleotidyltransferase activity"/>
    <property type="evidence" value="ECO:0007669"/>
    <property type="project" value="UniProtKB-KW"/>
</dbReference>
<dbReference type="InterPro" id="IPR050065">
    <property type="entry name" value="GlmU-like"/>
</dbReference>
<dbReference type="RefSeq" id="WP_089269337.1">
    <property type="nucleotide sequence ID" value="NZ_FZNN01000003.1"/>
</dbReference>
<protein>
    <submittedName>
        <fullName evidence="5">MurNAc alpha-1-phosphate uridylyltransferase</fullName>
    </submittedName>
</protein>
<dbReference type="PANTHER" id="PTHR43584:SF8">
    <property type="entry name" value="N-ACETYLMURAMATE ALPHA-1-PHOSPHATE URIDYLYLTRANSFERASE"/>
    <property type="match status" value="1"/>
</dbReference>
<evidence type="ECO:0000259" key="4">
    <source>
        <dbReference type="Pfam" id="PF12804"/>
    </source>
</evidence>
<dbReference type="InterPro" id="IPR029044">
    <property type="entry name" value="Nucleotide-diphossugar_trans"/>
</dbReference>
<proteinExistence type="predicted"/>
<evidence type="ECO:0000256" key="3">
    <source>
        <dbReference type="ARBA" id="ARBA00022842"/>
    </source>
</evidence>
<keyword evidence="3" id="KW-0460">Magnesium</keyword>
<dbReference type="Gene3D" id="3.90.550.10">
    <property type="entry name" value="Spore Coat Polysaccharide Biosynthesis Protein SpsA, Chain A"/>
    <property type="match status" value="1"/>
</dbReference>
<dbReference type="OrthoDB" id="9788272at2"/>
<reference evidence="5 6" key="1">
    <citation type="submission" date="2017-06" db="EMBL/GenBank/DDBJ databases">
        <authorList>
            <person name="Kim H.J."/>
            <person name="Triplett B.A."/>
        </authorList>
    </citation>
    <scope>NUCLEOTIDE SEQUENCE [LARGE SCALE GENOMIC DNA]</scope>
    <source>
        <strain evidence="5 6">DSM 29052</strain>
    </source>
</reference>
<accession>A0A238VQQ7</accession>
<gene>
    <name evidence="5" type="ORF">SAMN06265370_10310</name>
</gene>
<dbReference type="PANTHER" id="PTHR43584">
    <property type="entry name" value="NUCLEOTIDYL TRANSFERASE"/>
    <property type="match status" value="1"/>
</dbReference>
<evidence type="ECO:0000256" key="2">
    <source>
        <dbReference type="ARBA" id="ARBA00022695"/>
    </source>
</evidence>
<dbReference type="InterPro" id="IPR025877">
    <property type="entry name" value="MobA-like_NTP_Trfase"/>
</dbReference>
<name>A0A238VQQ7_9RHOB</name>
<keyword evidence="1 5" id="KW-0808">Transferase</keyword>
<evidence type="ECO:0000313" key="5">
    <source>
        <dbReference type="EMBL" id="SNR36566.1"/>
    </source>
</evidence>
<feature type="domain" description="MobA-like NTP transferase" evidence="4">
    <location>
        <begin position="7"/>
        <end position="129"/>
    </location>
</feature>
<dbReference type="Pfam" id="PF12804">
    <property type="entry name" value="NTP_transf_3"/>
    <property type="match status" value="1"/>
</dbReference>
<dbReference type="AlphaFoldDB" id="A0A238VQQ7"/>
<dbReference type="EMBL" id="FZNN01000003">
    <property type="protein sequence ID" value="SNR36566.1"/>
    <property type="molecule type" value="Genomic_DNA"/>
</dbReference>
<dbReference type="SUPFAM" id="SSF53448">
    <property type="entry name" value="Nucleotide-diphospho-sugar transferases"/>
    <property type="match status" value="1"/>
</dbReference>
<keyword evidence="2 5" id="KW-0548">Nucleotidyltransferase</keyword>
<dbReference type="CDD" id="cd06422">
    <property type="entry name" value="NTP_transferase_like_1"/>
    <property type="match status" value="1"/>
</dbReference>
<evidence type="ECO:0000256" key="1">
    <source>
        <dbReference type="ARBA" id="ARBA00022679"/>
    </source>
</evidence>
<dbReference type="Proteomes" id="UP000198417">
    <property type="component" value="Unassembled WGS sequence"/>
</dbReference>
<organism evidence="5 6">
    <name type="scientific">Puniceibacterium sediminis</name>
    <dbReference type="NCBI Taxonomy" id="1608407"/>
    <lineage>
        <taxon>Bacteria</taxon>
        <taxon>Pseudomonadati</taxon>
        <taxon>Pseudomonadota</taxon>
        <taxon>Alphaproteobacteria</taxon>
        <taxon>Rhodobacterales</taxon>
        <taxon>Paracoccaceae</taxon>
        <taxon>Puniceibacterium</taxon>
    </lineage>
</organism>
<keyword evidence="6" id="KW-1185">Reference proteome</keyword>
<sequence>MPDAVMLFAAGFGTRMGALTQDRPKPLIPVGGHPLIDHALDIVDAHGTLRRVVNTHYMADQMAAHLSGRNVMISPEQPEILDTGGGLRAALPLLGAEPVFTLNTDAIWSGPNPLDLLSAAWDPDRMDALLLCVPLPQALGRKGVGDFSLDQGRLHRGGDLVYTGAQVLRTDRLADIAETAFSLNLLWNQMQANGRLFGLTYPGKWCDVGHPDGITLAETLLPDV</sequence>